<protein>
    <submittedName>
        <fullName evidence="2">Uncharacterized protein</fullName>
    </submittedName>
</protein>
<dbReference type="AlphaFoldDB" id="A0AAN7ZHS9"/>
<organism evidence="2 3">
    <name type="scientific">Pyrocoelia pectoralis</name>
    <dbReference type="NCBI Taxonomy" id="417401"/>
    <lineage>
        <taxon>Eukaryota</taxon>
        <taxon>Metazoa</taxon>
        <taxon>Ecdysozoa</taxon>
        <taxon>Arthropoda</taxon>
        <taxon>Hexapoda</taxon>
        <taxon>Insecta</taxon>
        <taxon>Pterygota</taxon>
        <taxon>Neoptera</taxon>
        <taxon>Endopterygota</taxon>
        <taxon>Coleoptera</taxon>
        <taxon>Polyphaga</taxon>
        <taxon>Elateriformia</taxon>
        <taxon>Elateroidea</taxon>
        <taxon>Lampyridae</taxon>
        <taxon>Lampyrinae</taxon>
        <taxon>Pyrocoelia</taxon>
    </lineage>
</organism>
<comment type="caution">
    <text evidence="2">The sequence shown here is derived from an EMBL/GenBank/DDBJ whole genome shotgun (WGS) entry which is preliminary data.</text>
</comment>
<proteinExistence type="predicted"/>
<gene>
    <name evidence="2" type="ORF">RI129_009338</name>
</gene>
<evidence type="ECO:0000313" key="2">
    <source>
        <dbReference type="EMBL" id="KAK5640791.1"/>
    </source>
</evidence>
<name>A0AAN7ZHS9_9COLE</name>
<dbReference type="Proteomes" id="UP001329430">
    <property type="component" value="Chromosome 7"/>
</dbReference>
<sequence>MDLRALEDRPKLLIPWLVMDFTKNVMPSVISLVVGTYTCFATGFQKPAFWDFILAQLINHAPRIYVFLCVRSFYKDLQSTTQNAIEPKQPQQGKEMVVRRRKASLMRGYPTVFYLKCVSTFEELMQYVTDPRVPKKSKSLHSLLQSRVSRAEENDWKKMFGPSPISFSKKPIRETVMRNFKITNEYIHLPKLSQNEEYRRILSKDVVSSPSPGHNPIRNDNFDTGSTVTLESTSSTDAETQICPVLNYIATSLVDNTIETNTSLDDVSKSTTWRTGRSLTPLPVPKLQTSSVFYWEILDSARTSRSIKDVQRTDFSCQVSILSIEILNSPLDSPPNEILIFIPEST</sequence>
<keyword evidence="3" id="KW-1185">Reference proteome</keyword>
<accession>A0AAN7ZHS9</accession>
<evidence type="ECO:0000256" key="1">
    <source>
        <dbReference type="SAM" id="MobiDB-lite"/>
    </source>
</evidence>
<feature type="region of interest" description="Disordered" evidence="1">
    <location>
        <begin position="206"/>
        <end position="229"/>
    </location>
</feature>
<reference evidence="2 3" key="1">
    <citation type="journal article" date="2024" name="Insects">
        <title>An Improved Chromosome-Level Genome Assembly of the Firefly Pyrocoelia pectoralis.</title>
        <authorList>
            <person name="Fu X."/>
            <person name="Meyer-Rochow V.B."/>
            <person name="Ballantyne L."/>
            <person name="Zhu X."/>
        </authorList>
    </citation>
    <scope>NUCLEOTIDE SEQUENCE [LARGE SCALE GENOMIC DNA]</scope>
    <source>
        <strain evidence="2">XCY_ONT2</strain>
    </source>
</reference>
<evidence type="ECO:0000313" key="3">
    <source>
        <dbReference type="Proteomes" id="UP001329430"/>
    </source>
</evidence>
<dbReference type="EMBL" id="JAVRBK010000007">
    <property type="protein sequence ID" value="KAK5640791.1"/>
    <property type="molecule type" value="Genomic_DNA"/>
</dbReference>